<organism evidence="4 5">
    <name type="scientific">Abyssalbus ytuae</name>
    <dbReference type="NCBI Taxonomy" id="2926907"/>
    <lineage>
        <taxon>Bacteria</taxon>
        <taxon>Pseudomonadati</taxon>
        <taxon>Bacteroidota</taxon>
        <taxon>Flavobacteriia</taxon>
        <taxon>Flavobacteriales</taxon>
        <taxon>Flavobacteriaceae</taxon>
        <taxon>Abyssalbus</taxon>
    </lineage>
</organism>
<feature type="compositionally biased region" description="Polar residues" evidence="2">
    <location>
        <begin position="612"/>
        <end position="631"/>
    </location>
</feature>
<feature type="region of interest" description="Disordered" evidence="2">
    <location>
        <begin position="610"/>
        <end position="653"/>
    </location>
</feature>
<protein>
    <recommendedName>
        <fullName evidence="6">Phage tail tape measure protein domain-containing protein</fullName>
    </recommendedName>
</protein>
<dbReference type="Proteomes" id="UP000831290">
    <property type="component" value="Chromosome"/>
</dbReference>
<dbReference type="KEGG" id="fbm:MQE35_12595"/>
<feature type="coiled-coil region" evidence="1">
    <location>
        <begin position="25"/>
        <end position="59"/>
    </location>
</feature>
<feature type="transmembrane region" description="Helical" evidence="3">
    <location>
        <begin position="193"/>
        <end position="216"/>
    </location>
</feature>
<dbReference type="RefSeq" id="WP_255841783.1">
    <property type="nucleotide sequence ID" value="NZ_CP094358.1"/>
</dbReference>
<evidence type="ECO:0000313" key="4">
    <source>
        <dbReference type="EMBL" id="UOB16570.1"/>
    </source>
</evidence>
<keyword evidence="3" id="KW-1133">Transmembrane helix</keyword>
<evidence type="ECO:0000256" key="2">
    <source>
        <dbReference type="SAM" id="MobiDB-lite"/>
    </source>
</evidence>
<accession>A0A9E7CYE8</accession>
<dbReference type="AlphaFoldDB" id="A0A9E7CYE8"/>
<keyword evidence="5" id="KW-1185">Reference proteome</keyword>
<evidence type="ECO:0000256" key="1">
    <source>
        <dbReference type="SAM" id="Coils"/>
    </source>
</evidence>
<keyword evidence="3" id="KW-0472">Membrane</keyword>
<keyword evidence="3" id="KW-0812">Transmembrane</keyword>
<keyword evidence="1" id="KW-0175">Coiled coil</keyword>
<evidence type="ECO:0008006" key="6">
    <source>
        <dbReference type="Google" id="ProtNLM"/>
    </source>
</evidence>
<sequence>MGRKIVDETLKFEILINGNQGKKEYNDLEKANRKLIEANADLEKQAKKLASAKQTESQAYKKIRSEIEKNTTTLNKNKERMSDLSKEIGINNLSMRQLAQEARKLNAILSNLDPETDEWKKYNEELQSVKGRMANLRKEMQPIQESMEDQLKAIGKLAVGFGQVFSGIKRGDFEMVSNGFNTIKNGIEGARKAALAFIATPIGIVLAVLAGIGAVAREWFKYNESIRESIFLTEEITRLQGKQADSARIQAQAITDTFGTDFKENLEIARNLVRQFSISYDEAFQIISNGLIKGGKNNQEYLDGLREYPTFFAQAGFSASEFSDIINAGYDLGIYSDKLPDAIKEFDISLREQTKATREALLNAFGKTFTDNLLRRIKTGEITTKEALSEISKEAQRLGLNIEQNQRLTADIFRGAGEDAGGAIKIFNAVNKAAMDATRELTPLEKATKELADANLDLAQAQDEALKSDNYVSFTRDLELFWKKIKTLFFQGVKFITDTFTKVQDFTVSFILSIIVTAQQLPDILKQGLKEYTESVVETIKTLGGLGDVIYNLSTFNFSKAKESAKEFSENFKRAFGDVKDSASETIKKIINTQQQAQILALQTINKRRKGSVQSSNESPSTEIPLNQDNGNDFERDQKAEQEAKKAAERELRKRQKVEEAIKKFEEEKAIREALKKIEKDKREEEEEILRIENKFAKLEEDAAGETELLKQLEELKLSEIQAVRDRYAEERIEKEKSERDKILQDVEKHNKNLAESEKELIEAKYNAAQQGISILRGFVGESKGIGKALFLLQQGLAVAQVIGSTSKAIAGAWANEALIPAFLPPGIPNPVKPLSLAATTKTVAIAKFAAATQIASILATTIQGFEDGLYPIKRNDGKTFKTKFGGSPNTQIVSSPTHFIAGEVKPEMIIDGDTFKKMDPAVTNYIMSLAGKQSSSNENQGTSQSNNNEMLTNAVMMLVDRLNTPIIAETYYGIDSERRRKEVEKKLNITRNNAKIRRDAI</sequence>
<proteinExistence type="predicted"/>
<evidence type="ECO:0000256" key="3">
    <source>
        <dbReference type="SAM" id="Phobius"/>
    </source>
</evidence>
<evidence type="ECO:0000313" key="5">
    <source>
        <dbReference type="Proteomes" id="UP000831290"/>
    </source>
</evidence>
<name>A0A9E7CYE8_9FLAO</name>
<dbReference type="EMBL" id="CP094358">
    <property type="protein sequence ID" value="UOB16570.1"/>
    <property type="molecule type" value="Genomic_DNA"/>
</dbReference>
<gene>
    <name evidence="4" type="ORF">MQE35_12595</name>
</gene>
<reference evidence="4" key="1">
    <citation type="submission" date="2022-03" db="EMBL/GenBank/DDBJ databases">
        <title>Description of Abyssus ytuae gen. nov., sp. nov., a novel member of the family Flavobacteriaceae isolated from the sediment of Mariana Trench.</title>
        <authorList>
            <person name="Zhang J."/>
            <person name="Xu X."/>
        </authorList>
    </citation>
    <scope>NUCLEOTIDE SEQUENCE</scope>
    <source>
        <strain evidence="4">MT3330</strain>
    </source>
</reference>
<feature type="compositionally biased region" description="Basic and acidic residues" evidence="2">
    <location>
        <begin position="633"/>
        <end position="653"/>
    </location>
</feature>